<dbReference type="InterPro" id="IPR022044">
    <property type="entry name" value="TcdB_toxin_mid/C"/>
</dbReference>
<dbReference type="EMBL" id="JBBBZM010000141">
    <property type="protein sequence ID" value="KAL0632995.1"/>
    <property type="molecule type" value="Genomic_DNA"/>
</dbReference>
<keyword evidence="8" id="KW-1185">Reference proteome</keyword>
<evidence type="ECO:0000256" key="1">
    <source>
        <dbReference type="ARBA" id="ARBA00004613"/>
    </source>
</evidence>
<gene>
    <name evidence="7" type="ORF">Q9L58_008101</name>
</gene>
<dbReference type="InterPro" id="IPR022385">
    <property type="entry name" value="Rhs_assc_core"/>
</dbReference>
<comment type="caution">
    <text evidence="7">The sequence shown here is derived from an EMBL/GenBank/DDBJ whole genome shotgun (WGS) entry which is preliminary data.</text>
</comment>
<evidence type="ECO:0000259" key="5">
    <source>
        <dbReference type="Pfam" id="PF12255"/>
    </source>
</evidence>
<sequence>MAPRDVNAPPKAPGLTMDHPSSADTRSGISSSTPQGSSSSGFAAGNVAGFASTSPAVALPKGGGAVRGIDEKLEVNPSSGSCTLSIPITVSQARSKAATPSLNLSYNSGAGNGPFGLGWGITVASITRKTDKGLPRYLDSGSETKDDEDVFVFSGVEDLVPRLLPETSGDSPRVIDEVHRGGYTVRRYLPRIEGSFIQIERCTNIHDHRDVFWRVRTGDNQESIFGRSTESRIGDGQGRIYSWLLSDSNDRFGNAIEYSYQAEDSVAVEVGLVACERNRTDFTRARNRYLKSIKYGNRTPRRRDTTPASPATLGTDTITAPWMFEVIFDYWKADDPETKACPWTCRPDPFSTYRAGFEIRSYRLCHRIRMVHHFPNELGEGEAGCLVHSTCFDYGESQVASLLTKVTTFGHSKTNGAYSSLPMPALSLWYTEPPKLEDLKVQDAEAPFDLAGDQYQWIDIDSEGLPGVLSEQAGGWFYRRNLSANNLVDSAAAPRFGPIELMKSRPAPSLHSPGTKLTDLDGTGNVDLVVLDENEGVRGFYERTTADGWTNYHPFSSWPNIDLRQPNVQFVDLTGNGKADILVTEHEAFSWFPSLGKDGYAEARRTFQSADEEKGPKLVFADGTQNIYLADFSGDGLHDLVRIRNGDICYWPSLGYGQFGEKVAMDNSPWFDHVDQFTHARLRLSDIDGSGTTDLIYLPAQGGADIYLNFAGNGWSDKCPLPSFPKLDNISVVSTVDLLGNGCSCLVWTSPLSARTHSLNYIDLTQSKKPFLLASYTNDMGLETRVSYVPSTRFYLDAQKVEPWSTRLPFPVHCVEVMEKFDHVSKSYSSTRYAYHDGFYDRGEREFRGFGVVEQWDNEGGRNAVSFPSATNMGKAYLVASTRKKTWFHTGANMLTSRVPDYQSVADYFGPGPLLEGSLVPTGISGDHYPEALRSLKGRVLREELYATDGHPMPFHVSENNYAVTLIQPGNANRHAVCLVTERESMTVNRERDPRDPRITHTLSLKHDVYGNVLRSISIAYGRTALEYPDTFTSIQAETHVVYSESGYTSAINLDDVHVIPQLWKTRQYHLTGVHPDGNLGRFSFEQFQEGLDPVDGKTTYEKQLIAGSEALYRKNDLVGELAGGVVESLMLPYISYKLALTPKLVQAVYQGRNISPTANMSALLSEDGGYVEREGGWWIPSGKQGFGPELTTAKAHFYTPRTFKDPFGHTTNIEYDKYDLLPVKITDPLDNTITAVNNYVHMQPNCITDMNGNRTEVVQNPLGEVVGTAIRGREGETVGDSLDTFNWAITDAQLAAFLKNPEGAIARKLLGTASTRTITHYNHFPRTAEPSFRATIARVSHINDTPSPAAHYKLYITFTYFDGLGREIQVKTQDDQDATQANRWHCSGWTVYNNRGLAVRQYEPFFDTSHEFVDGKKEGYSSATCFYDYLGRPVCTFSPDGTRTKVIHDSWKTTTYDASDLLLLDPREDLDVAGFYQGWELEYPYCNTWYLTQIVDRTLPIYTAAVRTEPHNNTPTVTHLDSLAREISTVENNGEATGETIFYTTRKEFDIVGNVRAVIDAQDRQIVSAIYDMNGQVLHNSTMDFGQEWVMYDVAGKIMLRFQDQDIRIRTEYDILHRPTGHFYLLGSGTELQFEKFVYGDQLGLDGLPDHNARGRIYQQYDQSGVVTTKYDFKGNVIAMERQLAQEYKLDIDWSSRAPLENEKFINTTTFDALNRPTELSVDGARTRNNYNSMSLISSVETLLSPPPTDAIPTPPLSWVPVIRSTEYNPMGRKTCISYGNNTRTEFTYDTQSLRLIRARSRKVDKNNTRQDLQYTYDPRGNITHIDDKAQPDIDGVSASKDYTYDPINRLIESSGRKTIKTNGANHLVRYTEKYSYDCTGNILSIQSCHGDSQDPGRTKKYHYNEAISLQKGKFTNRLSEIEVGGKTECFVYDVHGNVISMAGFSIMEWDFQNQLRKTSRQVIEENKLPETTYYVYGADGNRVRKVTERKADPDQQPARLYDTLYLGGLEIFRKYLGNGFTRSLERRTTSIGSETPIRRVETQRWEPTGIARDTPIFRYQLPDHLGSVGLELDNVGDVLSYEEYSAYGETTYQAPLSIPKSYRFSGKELDTETGLYYFGARYYVASVGRWISPDPIGIGDGPNVYCYVSCNPVSFVDPDGKAKGDEGAVGGGQIPVWLKNAGTAMTGGGGPGGGDVLPSKDHRVWKKAQSGKDFTNNRCSSDGRLYSLPPLVDFAAGGTDVYNLYKFHVTRLDVEYKMERKVLGDRPANTFGDYIPNPKPGKSGKLNSEKYTVDKAVLKNPTRVVEIMRHLFVSLKWQIVLDTTTEFTTPKDHRGQAAMKFALLEALHWHATQHPRGLSEDHAKEWAAAIDTLPRHTTGTDIEPRGYLDGAPIDPTHFVQDQKEVQLAMKTLRDFH</sequence>
<dbReference type="Proteomes" id="UP001447188">
    <property type="component" value="Unassembled WGS sequence"/>
</dbReference>
<accession>A0ABR3GB37</accession>
<dbReference type="InterPro" id="IPR028994">
    <property type="entry name" value="Integrin_alpha_N"/>
</dbReference>
<evidence type="ECO:0008006" key="9">
    <source>
        <dbReference type="Google" id="ProtNLM"/>
    </source>
</evidence>
<dbReference type="InterPro" id="IPR022045">
    <property type="entry name" value="TcdB_toxin_mid/N"/>
</dbReference>
<evidence type="ECO:0000256" key="2">
    <source>
        <dbReference type="ARBA" id="ARBA00022525"/>
    </source>
</evidence>
<feature type="compositionally biased region" description="Low complexity" evidence="4">
    <location>
        <begin position="27"/>
        <end position="41"/>
    </location>
</feature>
<dbReference type="Gene3D" id="2.180.10.10">
    <property type="entry name" value="RHS repeat-associated core"/>
    <property type="match status" value="1"/>
</dbReference>
<feature type="domain" description="Insecticide toxin TcdB middle/C-terminal" evidence="5">
    <location>
        <begin position="932"/>
        <end position="1040"/>
    </location>
</feature>
<evidence type="ECO:0000256" key="3">
    <source>
        <dbReference type="ARBA" id="ARBA00023026"/>
    </source>
</evidence>
<evidence type="ECO:0000256" key="4">
    <source>
        <dbReference type="SAM" id="MobiDB-lite"/>
    </source>
</evidence>
<name>A0ABR3GB37_9PEZI</name>
<feature type="domain" description="Insecticide toxin TcdB middle/N-terminal" evidence="6">
    <location>
        <begin position="733"/>
        <end position="891"/>
    </location>
</feature>
<dbReference type="PANTHER" id="PTHR32305">
    <property type="match status" value="1"/>
</dbReference>
<proteinExistence type="predicted"/>
<protein>
    <recommendedName>
        <fullName evidence="9">SpvB-domain-containing protein</fullName>
    </recommendedName>
</protein>
<comment type="subcellular location">
    <subcellularLocation>
        <location evidence="1">Secreted</location>
    </subcellularLocation>
</comment>
<organism evidence="7 8">
    <name type="scientific">Discina gigas</name>
    <dbReference type="NCBI Taxonomy" id="1032678"/>
    <lineage>
        <taxon>Eukaryota</taxon>
        <taxon>Fungi</taxon>
        <taxon>Dikarya</taxon>
        <taxon>Ascomycota</taxon>
        <taxon>Pezizomycotina</taxon>
        <taxon>Pezizomycetes</taxon>
        <taxon>Pezizales</taxon>
        <taxon>Discinaceae</taxon>
        <taxon>Discina</taxon>
    </lineage>
</organism>
<dbReference type="InterPro" id="IPR003284">
    <property type="entry name" value="Sal_SpvB"/>
</dbReference>
<evidence type="ECO:0000313" key="8">
    <source>
        <dbReference type="Proteomes" id="UP001447188"/>
    </source>
</evidence>
<keyword evidence="2" id="KW-0964">Secreted</keyword>
<dbReference type="Pfam" id="PF03534">
    <property type="entry name" value="SpvB"/>
    <property type="match status" value="1"/>
</dbReference>
<evidence type="ECO:0000313" key="7">
    <source>
        <dbReference type="EMBL" id="KAL0632995.1"/>
    </source>
</evidence>
<keyword evidence="3" id="KW-0843">Virulence</keyword>
<dbReference type="SUPFAM" id="SSF69318">
    <property type="entry name" value="Integrin alpha N-terminal domain"/>
    <property type="match status" value="1"/>
</dbReference>
<feature type="region of interest" description="Disordered" evidence="4">
    <location>
        <begin position="1"/>
        <end position="41"/>
    </location>
</feature>
<dbReference type="InterPro" id="IPR050708">
    <property type="entry name" value="T6SS_VgrG/RHS"/>
</dbReference>
<dbReference type="Pfam" id="PF12256">
    <property type="entry name" value="TcdB_toxin_midN"/>
    <property type="match status" value="1"/>
</dbReference>
<evidence type="ECO:0000259" key="6">
    <source>
        <dbReference type="Pfam" id="PF12256"/>
    </source>
</evidence>
<dbReference type="Pfam" id="PF12255">
    <property type="entry name" value="TcdB_toxin_midC"/>
    <property type="match status" value="1"/>
</dbReference>
<dbReference type="PRINTS" id="PR01341">
    <property type="entry name" value="SALSPVBPROT"/>
</dbReference>
<dbReference type="PANTHER" id="PTHR32305:SF15">
    <property type="entry name" value="PROTEIN RHSA-RELATED"/>
    <property type="match status" value="1"/>
</dbReference>
<dbReference type="NCBIfam" id="TIGR03696">
    <property type="entry name" value="Rhs_assc_core"/>
    <property type="match status" value="1"/>
</dbReference>
<reference evidence="7 8" key="1">
    <citation type="submission" date="2024-02" db="EMBL/GenBank/DDBJ databases">
        <title>Discinaceae phylogenomics.</title>
        <authorList>
            <person name="Dirks A.C."/>
            <person name="James T.Y."/>
        </authorList>
    </citation>
    <scope>NUCLEOTIDE SEQUENCE [LARGE SCALE GENOMIC DNA]</scope>
    <source>
        <strain evidence="7 8">ACD0624</strain>
    </source>
</reference>